<dbReference type="InterPro" id="IPR048933">
    <property type="entry name" value="B_lactamase-like_C"/>
</dbReference>
<comment type="function">
    <text evidence="2">Counteracts the endogenous Pycsar antiviral defense system. Phosphodiesterase that enables metal-dependent hydrolysis of host cyclic nucleotide Pycsar defense signals such as cCMP and cUMP.</text>
</comment>
<dbReference type="EMBL" id="JBHSNC010000024">
    <property type="protein sequence ID" value="MFC5529322.1"/>
    <property type="molecule type" value="Genomic_DNA"/>
</dbReference>
<dbReference type="PANTHER" id="PTHR23131:SF4">
    <property type="entry name" value="METALLO-BETA-LACTAMASE SUPERFAMILY POTEIN"/>
    <property type="match status" value="1"/>
</dbReference>
<evidence type="ECO:0000313" key="5">
    <source>
        <dbReference type="EMBL" id="MFC5529322.1"/>
    </source>
</evidence>
<protein>
    <submittedName>
        <fullName evidence="5">MBL fold metallo-hydrolase</fullName>
    </submittedName>
</protein>
<dbReference type="SUPFAM" id="SSF56281">
    <property type="entry name" value="Metallo-hydrolase/oxidoreductase"/>
    <property type="match status" value="1"/>
</dbReference>
<dbReference type="Gene3D" id="3.60.15.10">
    <property type="entry name" value="Ribonuclease Z/Hydroxyacylglutathione hydrolase-like"/>
    <property type="match status" value="1"/>
</dbReference>
<dbReference type="PANTHER" id="PTHR23131">
    <property type="entry name" value="ENDORIBONUCLEASE LACTB2"/>
    <property type="match status" value="1"/>
</dbReference>
<dbReference type="Proteomes" id="UP001596108">
    <property type="component" value="Unassembled WGS sequence"/>
</dbReference>
<evidence type="ECO:0000256" key="1">
    <source>
        <dbReference type="ARBA" id="ARBA00034221"/>
    </source>
</evidence>
<dbReference type="SMART" id="SM00849">
    <property type="entry name" value="Lactamase_B"/>
    <property type="match status" value="1"/>
</dbReference>
<comment type="caution">
    <text evidence="5">The sequence shown here is derived from an EMBL/GenBank/DDBJ whole genome shotgun (WGS) entry which is preliminary data.</text>
</comment>
<name>A0ABW0R0G1_9BACL</name>
<feature type="domain" description="Metallo-beta-lactamase" evidence="4">
    <location>
        <begin position="28"/>
        <end position="245"/>
    </location>
</feature>
<sequence length="335" mass="37726">MTDRTNAWTKLAGGWIQVKVPLPFALKWVNSYLLPEEDGLSWTIIDPGLHTDDTIAFWEKTVAECGIAWSSIVRIVLTHHHPDHYGLAGWFQQRSGGAPVYISRIALDAAIRLWGEGETFSDELTRALIANGLAPELEADMREHLFSFRARVSPHPTDVRILEPGGRIRMGGAEWLMVRGDGHAPCHLSFYDPVAKQLLCGDQVLPDISPNIGWMPNADDNPLGSFLDSIAAMRSLEVEMAYPGHRDPFPDFRKRVEQLLEHHERRLAKMTELLGDVSVSAFEMCELLFGPKLRSNAHQLRFALAETIAHLIVLERRGVARRIEEAGRIRYERTG</sequence>
<accession>A0ABW0R0G1</accession>
<dbReference type="InterPro" id="IPR001279">
    <property type="entry name" value="Metallo-B-lactamas"/>
</dbReference>
<reference evidence="6" key="1">
    <citation type="journal article" date="2019" name="Int. J. Syst. Evol. Microbiol.">
        <title>The Global Catalogue of Microorganisms (GCM) 10K type strain sequencing project: providing services to taxonomists for standard genome sequencing and annotation.</title>
        <authorList>
            <consortium name="The Broad Institute Genomics Platform"/>
            <consortium name="The Broad Institute Genome Sequencing Center for Infectious Disease"/>
            <person name="Wu L."/>
            <person name="Ma J."/>
        </authorList>
    </citation>
    <scope>NUCLEOTIDE SEQUENCE [LARGE SCALE GENOMIC DNA]</scope>
    <source>
        <strain evidence="6">CGMCC 1.18578</strain>
    </source>
</reference>
<organism evidence="5 6">
    <name type="scientific">Cohnella yongneupensis</name>
    <dbReference type="NCBI Taxonomy" id="425006"/>
    <lineage>
        <taxon>Bacteria</taxon>
        <taxon>Bacillati</taxon>
        <taxon>Bacillota</taxon>
        <taxon>Bacilli</taxon>
        <taxon>Bacillales</taxon>
        <taxon>Paenibacillaceae</taxon>
        <taxon>Cohnella</taxon>
    </lineage>
</organism>
<dbReference type="InterPro" id="IPR036388">
    <property type="entry name" value="WH-like_DNA-bd_sf"/>
</dbReference>
<comment type="catalytic activity">
    <reaction evidence="1">
        <text>3',5'-cyclic CMP + H2O = CMP + H(+)</text>
        <dbReference type="Rhea" id="RHEA:72675"/>
        <dbReference type="ChEBI" id="CHEBI:15377"/>
        <dbReference type="ChEBI" id="CHEBI:15378"/>
        <dbReference type="ChEBI" id="CHEBI:58003"/>
        <dbReference type="ChEBI" id="CHEBI:60377"/>
    </reaction>
    <physiologicalReaction direction="left-to-right" evidence="1">
        <dbReference type="Rhea" id="RHEA:72676"/>
    </physiologicalReaction>
</comment>
<evidence type="ECO:0000313" key="6">
    <source>
        <dbReference type="Proteomes" id="UP001596108"/>
    </source>
</evidence>
<dbReference type="Pfam" id="PF21221">
    <property type="entry name" value="B_lactamase-like_C"/>
    <property type="match status" value="1"/>
</dbReference>
<evidence type="ECO:0000256" key="2">
    <source>
        <dbReference type="ARBA" id="ARBA00034301"/>
    </source>
</evidence>
<evidence type="ECO:0000256" key="3">
    <source>
        <dbReference type="ARBA" id="ARBA00048505"/>
    </source>
</evidence>
<keyword evidence="6" id="KW-1185">Reference proteome</keyword>
<dbReference type="InterPro" id="IPR050662">
    <property type="entry name" value="Sec-metab_biosynth-thioest"/>
</dbReference>
<gene>
    <name evidence="5" type="ORF">ACFPQ4_07655</name>
</gene>
<dbReference type="Gene3D" id="1.10.10.10">
    <property type="entry name" value="Winged helix-like DNA-binding domain superfamily/Winged helix DNA-binding domain"/>
    <property type="match status" value="1"/>
</dbReference>
<dbReference type="CDD" id="cd07725">
    <property type="entry name" value="TTHA1429-like_MBL-fold"/>
    <property type="match status" value="1"/>
</dbReference>
<evidence type="ECO:0000259" key="4">
    <source>
        <dbReference type="SMART" id="SM00849"/>
    </source>
</evidence>
<dbReference type="InterPro" id="IPR036866">
    <property type="entry name" value="RibonucZ/Hydroxyglut_hydro"/>
</dbReference>
<proteinExistence type="predicted"/>
<dbReference type="RefSeq" id="WP_378111193.1">
    <property type="nucleotide sequence ID" value="NZ_JBHSNC010000024.1"/>
</dbReference>
<dbReference type="Pfam" id="PF00753">
    <property type="entry name" value="Lactamase_B"/>
    <property type="match status" value="1"/>
</dbReference>
<comment type="catalytic activity">
    <reaction evidence="3">
        <text>3',5'-cyclic UMP + H2O = UMP + H(+)</text>
        <dbReference type="Rhea" id="RHEA:70575"/>
        <dbReference type="ChEBI" id="CHEBI:15377"/>
        <dbReference type="ChEBI" id="CHEBI:15378"/>
        <dbReference type="ChEBI" id="CHEBI:57865"/>
        <dbReference type="ChEBI" id="CHEBI:184387"/>
    </reaction>
    <physiologicalReaction direction="left-to-right" evidence="3">
        <dbReference type="Rhea" id="RHEA:70576"/>
    </physiologicalReaction>
</comment>